<gene>
    <name evidence="5" type="ORF">ACFQ41_12685</name>
</gene>
<reference evidence="6" key="1">
    <citation type="journal article" date="2019" name="Int. J. Syst. Evol. Microbiol.">
        <title>The Global Catalogue of Microorganisms (GCM) 10K type strain sequencing project: providing services to taxonomists for standard genome sequencing and annotation.</title>
        <authorList>
            <consortium name="The Broad Institute Genomics Platform"/>
            <consortium name="The Broad Institute Genome Sequencing Center for Infectious Disease"/>
            <person name="Wu L."/>
            <person name="Ma J."/>
        </authorList>
    </citation>
    <scope>NUCLEOTIDE SEQUENCE [LARGE SCALE GENOMIC DNA]</scope>
    <source>
        <strain evidence="6">CCM 9110</strain>
    </source>
</reference>
<organism evidence="5 6">
    <name type="scientific">Lacticaseibacillus suilingensis</name>
    <dbReference type="NCBI Taxonomy" id="2799577"/>
    <lineage>
        <taxon>Bacteria</taxon>
        <taxon>Bacillati</taxon>
        <taxon>Bacillota</taxon>
        <taxon>Bacilli</taxon>
        <taxon>Lactobacillales</taxon>
        <taxon>Lactobacillaceae</taxon>
        <taxon>Lacticaseibacillus</taxon>
    </lineage>
</organism>
<dbReference type="Pfam" id="PF12833">
    <property type="entry name" value="HTH_18"/>
    <property type="match status" value="1"/>
</dbReference>
<dbReference type="RefSeq" id="WP_204118333.1">
    <property type="nucleotide sequence ID" value="NZ_BOLV01000004.1"/>
</dbReference>
<dbReference type="PROSITE" id="PS01124">
    <property type="entry name" value="HTH_ARAC_FAMILY_2"/>
    <property type="match status" value="1"/>
</dbReference>
<keyword evidence="3" id="KW-0804">Transcription</keyword>
<dbReference type="SUPFAM" id="SSF46689">
    <property type="entry name" value="Homeodomain-like"/>
    <property type="match status" value="1"/>
</dbReference>
<feature type="domain" description="HTH araC/xylS-type" evidence="4">
    <location>
        <begin position="223"/>
        <end position="321"/>
    </location>
</feature>
<protein>
    <submittedName>
        <fullName evidence="5">Helix-turn-helix domain-containing protein</fullName>
    </submittedName>
</protein>
<dbReference type="PANTHER" id="PTHR47894">
    <property type="entry name" value="HTH-TYPE TRANSCRIPTIONAL REGULATOR GADX"/>
    <property type="match status" value="1"/>
</dbReference>
<dbReference type="Proteomes" id="UP001597199">
    <property type="component" value="Unassembled WGS sequence"/>
</dbReference>
<evidence type="ECO:0000313" key="6">
    <source>
        <dbReference type="Proteomes" id="UP001597199"/>
    </source>
</evidence>
<proteinExistence type="predicted"/>
<dbReference type="EMBL" id="JBHTOA010000048">
    <property type="protein sequence ID" value="MFD1400167.1"/>
    <property type="molecule type" value="Genomic_DNA"/>
</dbReference>
<evidence type="ECO:0000256" key="3">
    <source>
        <dbReference type="ARBA" id="ARBA00023163"/>
    </source>
</evidence>
<dbReference type="InterPro" id="IPR018060">
    <property type="entry name" value="HTH_AraC"/>
</dbReference>
<keyword evidence="2" id="KW-0238">DNA-binding</keyword>
<dbReference type="SMART" id="SM00342">
    <property type="entry name" value="HTH_ARAC"/>
    <property type="match status" value="1"/>
</dbReference>
<comment type="caution">
    <text evidence="5">The sequence shown here is derived from an EMBL/GenBank/DDBJ whole genome shotgun (WGS) entry which is preliminary data.</text>
</comment>
<dbReference type="PANTHER" id="PTHR47894:SF1">
    <property type="entry name" value="HTH-TYPE TRANSCRIPTIONAL REGULATOR VQSM"/>
    <property type="match status" value="1"/>
</dbReference>
<sequence length="325" mass="36036">MKFTLPAAFCQFLTALKLPVADLLAEAHLTQAVKNGELKLSPLEYYQLIAAVEPYLTTQDVLRICEVANMQQFATPVYAALVAENGLAALQRLATYKHLIGPVTMTITDQGTTVEVCYRFIYSELAQLKLAVLFEQLLAVNILRAGSQQQIVPLVVASRFDYDSAFTAHFGCTGTRRDGNCLIFAKEDVQLPFTSADERISALLSPILRAQLTASDGDDPLMAAVQQQLVTNLARADDRLVSVGNQLGMSPRSLQREFARRHTSYKQVLAHAKRMLAINYAQNFHLPLVEIAYLLGYSEPSAFSWAFRQWTGMSFSGYQQAQTVS</sequence>
<name>A0ABW4BKF7_9LACO</name>
<evidence type="ECO:0000256" key="1">
    <source>
        <dbReference type="ARBA" id="ARBA00023015"/>
    </source>
</evidence>
<dbReference type="Gene3D" id="1.10.10.60">
    <property type="entry name" value="Homeodomain-like"/>
    <property type="match status" value="1"/>
</dbReference>
<evidence type="ECO:0000256" key="2">
    <source>
        <dbReference type="ARBA" id="ARBA00023125"/>
    </source>
</evidence>
<evidence type="ECO:0000313" key="5">
    <source>
        <dbReference type="EMBL" id="MFD1400167.1"/>
    </source>
</evidence>
<accession>A0ABW4BKF7</accession>
<keyword evidence="1" id="KW-0805">Transcription regulation</keyword>
<evidence type="ECO:0000259" key="4">
    <source>
        <dbReference type="PROSITE" id="PS01124"/>
    </source>
</evidence>
<keyword evidence="6" id="KW-1185">Reference proteome</keyword>
<dbReference type="InterPro" id="IPR009057">
    <property type="entry name" value="Homeodomain-like_sf"/>
</dbReference>